<dbReference type="GO" id="GO:0006119">
    <property type="term" value="P:oxidative phosphorylation"/>
    <property type="evidence" value="ECO:0007669"/>
    <property type="project" value="UniProtKB-UniPathway"/>
</dbReference>
<accession>A0A348WNC8</accession>
<dbReference type="GO" id="GO:0009055">
    <property type="term" value="F:electron transfer activity"/>
    <property type="evidence" value="ECO:0007669"/>
    <property type="project" value="InterPro"/>
</dbReference>
<dbReference type="PRINTS" id="PR00605">
    <property type="entry name" value="CYTCHROMECIC"/>
</dbReference>
<evidence type="ECO:0000256" key="11">
    <source>
        <dbReference type="ARBA" id="ARBA00022737"/>
    </source>
</evidence>
<dbReference type="PANTHER" id="PTHR33751:SF1">
    <property type="entry name" value="CBB3-TYPE CYTOCHROME C OXIDASE SUBUNIT FIXP"/>
    <property type="match status" value="1"/>
</dbReference>
<dbReference type="Pfam" id="PF13442">
    <property type="entry name" value="Cytochrome_CBB3"/>
    <property type="match status" value="2"/>
</dbReference>
<dbReference type="EMBL" id="DMUP01000101">
    <property type="protein sequence ID" value="HAR56040.1"/>
    <property type="molecule type" value="Genomic_DNA"/>
</dbReference>
<evidence type="ECO:0000256" key="18">
    <source>
        <dbReference type="ARBA" id="ARBA00023136"/>
    </source>
</evidence>
<keyword evidence="6 19" id="KW-0997">Cell inner membrane</keyword>
<dbReference type="PROSITE" id="PS51007">
    <property type="entry name" value="CYTC"/>
    <property type="match status" value="2"/>
</dbReference>
<comment type="similarity">
    <text evidence="3 19">Belongs to the CcoP / FixP family.</text>
</comment>
<keyword evidence="4 19" id="KW-0813">Transport</keyword>
<gene>
    <name evidence="24" type="primary">ccoP</name>
    <name evidence="24" type="ORF">DCR58_04545</name>
</gene>
<comment type="cofactor">
    <cofactor evidence="19 21">
        <name>heme c</name>
        <dbReference type="ChEBI" id="CHEBI:61717"/>
    </cofactor>
    <text evidence="19 21">Binds 2 heme C groups per subunit.</text>
</comment>
<feature type="binding site" description="axial binding residue" evidence="20">
    <location>
        <position position="250"/>
    </location>
    <ligand>
        <name>heme c</name>
        <dbReference type="ChEBI" id="CHEBI:61717"/>
        <label>2</label>
    </ligand>
    <ligandPart>
        <name>Fe</name>
        <dbReference type="ChEBI" id="CHEBI:18248"/>
    </ligandPart>
</feature>
<evidence type="ECO:0000256" key="10">
    <source>
        <dbReference type="ARBA" id="ARBA00022723"/>
    </source>
</evidence>
<evidence type="ECO:0000256" key="13">
    <source>
        <dbReference type="ARBA" id="ARBA00022982"/>
    </source>
</evidence>
<dbReference type="AlphaFoldDB" id="A0A348WNC8"/>
<dbReference type="InterPro" id="IPR008168">
    <property type="entry name" value="Cyt_C_IC"/>
</dbReference>
<evidence type="ECO:0000256" key="8">
    <source>
        <dbReference type="ARBA" id="ARBA00022660"/>
    </source>
</evidence>
<dbReference type="InterPro" id="IPR050597">
    <property type="entry name" value="Cytochrome_c_Oxidase_Subunit"/>
</dbReference>
<keyword evidence="18 19" id="KW-0472">Membrane</keyword>
<keyword evidence="12 19" id="KW-0375">Hydrogen ion transport</keyword>
<dbReference type="GO" id="GO:0005506">
    <property type="term" value="F:iron ion binding"/>
    <property type="evidence" value="ECO:0007669"/>
    <property type="project" value="InterPro"/>
</dbReference>
<evidence type="ECO:0000256" key="22">
    <source>
        <dbReference type="SAM" id="Phobius"/>
    </source>
</evidence>
<dbReference type="InterPro" id="IPR032858">
    <property type="entry name" value="CcoP_N"/>
</dbReference>
<evidence type="ECO:0000256" key="17">
    <source>
        <dbReference type="ARBA" id="ARBA00023065"/>
    </source>
</evidence>
<feature type="binding site" description="covalent" evidence="21">
    <location>
        <position position="249"/>
    </location>
    <ligand>
        <name>heme c</name>
        <dbReference type="ChEBI" id="CHEBI:61717"/>
        <label>2</label>
    </ligand>
</feature>
<dbReference type="PANTHER" id="PTHR33751">
    <property type="entry name" value="CBB3-TYPE CYTOCHROME C OXIDASE SUBUNIT FIXP"/>
    <property type="match status" value="1"/>
</dbReference>
<protein>
    <recommendedName>
        <fullName evidence="19">Cbb3-type cytochrome c oxidase subunit</fullName>
    </recommendedName>
</protein>
<feature type="binding site" description="covalent" evidence="21">
    <location>
        <position position="161"/>
    </location>
    <ligand>
        <name>heme c</name>
        <dbReference type="ChEBI" id="CHEBI:61717"/>
        <label>1</label>
    </ligand>
</feature>
<keyword evidence="11" id="KW-0677">Repeat</keyword>
<comment type="caution">
    <text evidence="24">The sequence shown here is derived from an EMBL/GenBank/DDBJ whole genome shotgun (WGS) entry which is preliminary data.</text>
</comment>
<evidence type="ECO:0000256" key="1">
    <source>
        <dbReference type="ARBA" id="ARBA00004533"/>
    </source>
</evidence>
<keyword evidence="15 19" id="KW-0560">Oxidoreductase</keyword>
<dbReference type="PIRSF" id="PIRSF000006">
    <property type="entry name" value="Cbb3-Cox_fixP"/>
    <property type="match status" value="1"/>
</dbReference>
<comment type="subunit">
    <text evidence="19">Component of the cbb3-type cytochrome c oxidase.</text>
</comment>
<proteinExistence type="inferred from homology"/>
<evidence type="ECO:0000256" key="14">
    <source>
        <dbReference type="ARBA" id="ARBA00022989"/>
    </source>
</evidence>
<feature type="binding site" description="axial binding residue" evidence="20">
    <location>
        <position position="165"/>
    </location>
    <ligand>
        <name>heme c</name>
        <dbReference type="ChEBI" id="CHEBI:61717"/>
        <label>1</label>
    </ligand>
    <ligandPart>
        <name>Fe</name>
        <dbReference type="ChEBI" id="CHEBI:18248"/>
    </ligandPart>
</feature>
<feature type="transmembrane region" description="Helical" evidence="22">
    <location>
        <begin position="7"/>
        <end position="24"/>
    </location>
</feature>
<organism evidence="24 25">
    <name type="scientific">Idiomarina baltica</name>
    <dbReference type="NCBI Taxonomy" id="190892"/>
    <lineage>
        <taxon>Bacteria</taxon>
        <taxon>Pseudomonadati</taxon>
        <taxon>Pseudomonadota</taxon>
        <taxon>Gammaproteobacteria</taxon>
        <taxon>Alteromonadales</taxon>
        <taxon>Idiomarinaceae</taxon>
        <taxon>Idiomarina</taxon>
    </lineage>
</organism>
<evidence type="ECO:0000256" key="4">
    <source>
        <dbReference type="ARBA" id="ARBA00022448"/>
    </source>
</evidence>
<comment type="subcellular location">
    <subcellularLocation>
        <location evidence="1 19">Cell inner membrane</location>
    </subcellularLocation>
</comment>
<dbReference type="NCBIfam" id="TIGR00782">
    <property type="entry name" value="ccoP"/>
    <property type="match status" value="1"/>
</dbReference>
<dbReference type="Pfam" id="PF14715">
    <property type="entry name" value="FixP_N"/>
    <property type="match status" value="1"/>
</dbReference>
<feature type="binding site" description="axial binding residue" evidence="20">
    <location>
        <position position="291"/>
    </location>
    <ligand>
        <name>heme c</name>
        <dbReference type="ChEBI" id="CHEBI:61717"/>
        <label>1</label>
    </ligand>
    <ligandPart>
        <name>Fe</name>
        <dbReference type="ChEBI" id="CHEBI:18248"/>
    </ligandPart>
</feature>
<dbReference type="GO" id="GO:1902600">
    <property type="term" value="P:proton transmembrane transport"/>
    <property type="evidence" value="ECO:0007669"/>
    <property type="project" value="UniProtKB-KW"/>
</dbReference>
<reference evidence="24 25" key="1">
    <citation type="journal article" date="2018" name="Nat. Biotechnol.">
        <title>A standardized bacterial taxonomy based on genome phylogeny substantially revises the tree of life.</title>
        <authorList>
            <person name="Parks D.H."/>
            <person name="Chuvochina M."/>
            <person name="Waite D.W."/>
            <person name="Rinke C."/>
            <person name="Skarshewski A."/>
            <person name="Chaumeil P.A."/>
            <person name="Hugenholtz P."/>
        </authorList>
    </citation>
    <scope>NUCLEOTIDE SEQUENCE [LARGE SCALE GENOMIC DNA]</scope>
    <source>
        <strain evidence="24">UBA9360</strain>
    </source>
</reference>
<keyword evidence="13 19" id="KW-0249">Electron transport</keyword>
<evidence type="ECO:0000259" key="23">
    <source>
        <dbReference type="PROSITE" id="PS51007"/>
    </source>
</evidence>
<evidence type="ECO:0000256" key="5">
    <source>
        <dbReference type="ARBA" id="ARBA00022475"/>
    </source>
</evidence>
<feature type="domain" description="Cytochrome c" evidence="23">
    <location>
        <begin position="234"/>
        <end position="314"/>
    </location>
</feature>
<feature type="binding site" description="covalent" evidence="21">
    <location>
        <position position="164"/>
    </location>
    <ligand>
        <name>heme c</name>
        <dbReference type="ChEBI" id="CHEBI:61717"/>
        <label>1</label>
    </ligand>
</feature>
<evidence type="ECO:0000256" key="12">
    <source>
        <dbReference type="ARBA" id="ARBA00022781"/>
    </source>
</evidence>
<keyword evidence="9 22" id="KW-0812">Transmembrane</keyword>
<evidence type="ECO:0000313" key="25">
    <source>
        <dbReference type="Proteomes" id="UP000262878"/>
    </source>
</evidence>
<comment type="function">
    <text evidence="19">C-type cytochrome. Part of the cbb3-type cytochrome c oxidase complex.</text>
</comment>
<name>A0A348WNC8_9GAMM</name>
<dbReference type="Gene3D" id="1.10.760.10">
    <property type="entry name" value="Cytochrome c-like domain"/>
    <property type="match status" value="2"/>
</dbReference>
<sequence>MSNFWSAWIIVLTLGLLFVLIWLLRWNMKNYTDIDEGQEMDHEFDGIVEVNNPLPKWWTYLFWACFAWGFVYLALYPGLGKFDGLLGWKSSNQDVQSLAESRAAMKASKDDGSIVQYDREVRDAEEEFGPIFEAYAQTPIQELIKNEDALEVGQRLFLQNCSQCHGSNAMGGRGFPNLTDDDWLYGGTPHDIKTTLLNGRQGNMPAWGEQFSDQEITELANYVASLSGRERDPELVAAGKKNFAVCSACHGPNGKGNQQLGAPNLTDNVWLYGGSIATIEETLHYGRNGVMPAWKDILGEDKIHVVSAYIYSLSHDE</sequence>
<dbReference type="Gene3D" id="6.10.280.130">
    <property type="match status" value="1"/>
</dbReference>
<keyword evidence="10 19" id="KW-0479">Metal-binding</keyword>
<dbReference type="RefSeq" id="WP_006955762.1">
    <property type="nucleotide sequence ID" value="NZ_DAIRLQ010000031.1"/>
</dbReference>
<keyword evidence="14 22" id="KW-1133">Transmembrane helix</keyword>
<dbReference type="GO" id="GO:0005886">
    <property type="term" value="C:plasma membrane"/>
    <property type="evidence" value="ECO:0007669"/>
    <property type="project" value="UniProtKB-SubCell"/>
</dbReference>
<evidence type="ECO:0000256" key="6">
    <source>
        <dbReference type="ARBA" id="ARBA00022519"/>
    </source>
</evidence>
<keyword evidence="8 19" id="KW-0679">Respiratory chain</keyword>
<evidence type="ECO:0000313" key="24">
    <source>
        <dbReference type="EMBL" id="HAR56040.1"/>
    </source>
</evidence>
<keyword evidence="5 19" id="KW-1003">Cell membrane</keyword>
<evidence type="ECO:0000256" key="9">
    <source>
        <dbReference type="ARBA" id="ARBA00022692"/>
    </source>
</evidence>
<evidence type="ECO:0000256" key="3">
    <source>
        <dbReference type="ARBA" id="ARBA00006113"/>
    </source>
</evidence>
<keyword evidence="7 19" id="KW-0349">Heme</keyword>
<evidence type="ECO:0000256" key="16">
    <source>
        <dbReference type="ARBA" id="ARBA00023004"/>
    </source>
</evidence>
<dbReference type="InterPro" id="IPR036909">
    <property type="entry name" value="Cyt_c-like_dom_sf"/>
</dbReference>
<evidence type="ECO:0000256" key="19">
    <source>
        <dbReference type="PIRNR" id="PIRNR000006"/>
    </source>
</evidence>
<dbReference type="Proteomes" id="UP000262878">
    <property type="component" value="Unassembled WGS sequence"/>
</dbReference>
<evidence type="ECO:0000256" key="21">
    <source>
        <dbReference type="PIRSR" id="PIRSR000006-2"/>
    </source>
</evidence>
<feature type="binding site" description="covalent" evidence="21">
    <location>
        <position position="246"/>
    </location>
    <ligand>
        <name>heme c</name>
        <dbReference type="ChEBI" id="CHEBI:61717"/>
        <label>2</label>
    </ligand>
</feature>
<feature type="transmembrane region" description="Helical" evidence="22">
    <location>
        <begin position="60"/>
        <end position="79"/>
    </location>
</feature>
<comment type="pathway">
    <text evidence="2 19">Energy metabolism; oxidative phosphorylation.</text>
</comment>
<feature type="binding site" description="axial binding residue" evidence="20">
    <location>
        <position position="204"/>
    </location>
    <ligand>
        <name>heme c</name>
        <dbReference type="ChEBI" id="CHEBI:61717"/>
        <label>2</label>
    </ligand>
    <ligandPart>
        <name>Fe</name>
        <dbReference type="ChEBI" id="CHEBI:18248"/>
    </ligandPart>
</feature>
<feature type="domain" description="Cytochrome c" evidence="23">
    <location>
        <begin position="148"/>
        <end position="227"/>
    </location>
</feature>
<keyword evidence="16 19" id="KW-0408">Iron</keyword>
<evidence type="ECO:0000256" key="15">
    <source>
        <dbReference type="ARBA" id="ARBA00023002"/>
    </source>
</evidence>
<dbReference type="GO" id="GO:0020037">
    <property type="term" value="F:heme binding"/>
    <property type="evidence" value="ECO:0007669"/>
    <property type="project" value="InterPro"/>
</dbReference>
<dbReference type="GO" id="GO:0016491">
    <property type="term" value="F:oxidoreductase activity"/>
    <property type="evidence" value="ECO:0007669"/>
    <property type="project" value="UniProtKB-KW"/>
</dbReference>
<evidence type="ECO:0000256" key="2">
    <source>
        <dbReference type="ARBA" id="ARBA00004673"/>
    </source>
</evidence>
<evidence type="ECO:0000256" key="20">
    <source>
        <dbReference type="PIRSR" id="PIRSR000006-1"/>
    </source>
</evidence>
<dbReference type="InterPro" id="IPR038414">
    <property type="entry name" value="CcoP_N_sf"/>
</dbReference>
<keyword evidence="17 19" id="KW-0406">Ion transport</keyword>
<dbReference type="STRING" id="314276.OS145_06117"/>
<dbReference type="SUPFAM" id="SSF46626">
    <property type="entry name" value="Cytochrome c"/>
    <property type="match status" value="2"/>
</dbReference>
<dbReference type="InterPro" id="IPR004678">
    <property type="entry name" value="Cyt_c_oxidase_cbb3_su3"/>
</dbReference>
<dbReference type="UniPathway" id="UPA00705"/>
<dbReference type="InterPro" id="IPR009056">
    <property type="entry name" value="Cyt_c-like_dom"/>
</dbReference>
<evidence type="ECO:0000256" key="7">
    <source>
        <dbReference type="ARBA" id="ARBA00022617"/>
    </source>
</evidence>